<dbReference type="PANTHER" id="PTHR44688:SF16">
    <property type="entry name" value="DNA-BINDING TRANSCRIPTIONAL ACTIVATOR DEVR_DOSR"/>
    <property type="match status" value="1"/>
</dbReference>
<evidence type="ECO:0000256" key="3">
    <source>
        <dbReference type="ARBA" id="ARBA00023163"/>
    </source>
</evidence>
<gene>
    <name evidence="6" type="ORF">OHJ16_13805</name>
</gene>
<feature type="domain" description="HTH luxR-type" evidence="5">
    <location>
        <begin position="1"/>
        <end position="57"/>
    </location>
</feature>
<dbReference type="InterPro" id="IPR000792">
    <property type="entry name" value="Tscrpt_reg_LuxR_C"/>
</dbReference>
<evidence type="ECO:0000256" key="4">
    <source>
        <dbReference type="SAM" id="MobiDB-lite"/>
    </source>
</evidence>
<comment type="caution">
    <text evidence="6">The sequence shown here is derived from an EMBL/GenBank/DDBJ whole genome shotgun (WGS) entry which is preliminary data.</text>
</comment>
<keyword evidence="3" id="KW-0804">Transcription</keyword>
<dbReference type="PRINTS" id="PR00038">
    <property type="entry name" value="HTHLUXR"/>
</dbReference>
<protein>
    <submittedName>
        <fullName evidence="6">Helix-turn-helix transcriptional regulator</fullName>
    </submittedName>
</protein>
<dbReference type="SUPFAM" id="SSF46894">
    <property type="entry name" value="C-terminal effector domain of the bipartite response regulators"/>
    <property type="match status" value="1"/>
</dbReference>
<dbReference type="EMBL" id="JAPTMY010000039">
    <property type="protein sequence ID" value="MCZ0859114.1"/>
    <property type="molecule type" value="Genomic_DNA"/>
</dbReference>
<evidence type="ECO:0000256" key="2">
    <source>
        <dbReference type="ARBA" id="ARBA00023125"/>
    </source>
</evidence>
<dbReference type="Gene3D" id="1.10.10.10">
    <property type="entry name" value="Winged helix-like DNA-binding domain superfamily/Winged helix DNA-binding domain"/>
    <property type="match status" value="1"/>
</dbReference>
<evidence type="ECO:0000256" key="1">
    <source>
        <dbReference type="ARBA" id="ARBA00023015"/>
    </source>
</evidence>
<dbReference type="PROSITE" id="PS50043">
    <property type="entry name" value="HTH_LUXR_2"/>
    <property type="match status" value="1"/>
</dbReference>
<evidence type="ECO:0000313" key="7">
    <source>
        <dbReference type="Proteomes" id="UP001072034"/>
    </source>
</evidence>
<dbReference type="CDD" id="cd06170">
    <property type="entry name" value="LuxR_C_like"/>
    <property type="match status" value="1"/>
</dbReference>
<accession>A0ABT4ICR2</accession>
<dbReference type="InterPro" id="IPR036388">
    <property type="entry name" value="WH-like_DNA-bd_sf"/>
</dbReference>
<keyword evidence="1" id="KW-0805">Transcription regulation</keyword>
<organism evidence="6 7">
    <name type="scientific">Actinomyces israelii</name>
    <dbReference type="NCBI Taxonomy" id="1659"/>
    <lineage>
        <taxon>Bacteria</taxon>
        <taxon>Bacillati</taxon>
        <taxon>Actinomycetota</taxon>
        <taxon>Actinomycetes</taxon>
        <taxon>Actinomycetales</taxon>
        <taxon>Actinomycetaceae</taxon>
        <taxon>Actinomyces</taxon>
    </lineage>
</organism>
<dbReference type="PANTHER" id="PTHR44688">
    <property type="entry name" value="DNA-BINDING TRANSCRIPTIONAL ACTIVATOR DEVR_DOSR"/>
    <property type="match status" value="1"/>
</dbReference>
<sequence>MREREVAILAAQGLVNSEIANRLGIGATTVKTHVSTLPEKFQVRNRAQLAVAAADRLTPLLNRVPSVVGLVSGSSRPAGTSLPQHRATGDRRLIAEPEASHLT</sequence>
<dbReference type="InterPro" id="IPR016032">
    <property type="entry name" value="Sig_transdc_resp-reg_C-effctor"/>
</dbReference>
<proteinExistence type="predicted"/>
<name>A0ABT4ICR2_9ACTO</name>
<evidence type="ECO:0000313" key="6">
    <source>
        <dbReference type="EMBL" id="MCZ0859114.1"/>
    </source>
</evidence>
<keyword evidence="2" id="KW-0238">DNA-binding</keyword>
<evidence type="ECO:0000259" key="5">
    <source>
        <dbReference type="PROSITE" id="PS50043"/>
    </source>
</evidence>
<dbReference type="Proteomes" id="UP001072034">
    <property type="component" value="Unassembled WGS sequence"/>
</dbReference>
<reference evidence="6" key="1">
    <citation type="submission" date="2022-10" db="EMBL/GenBank/DDBJ databases">
        <title>Genome sequence of Actinomyces israelii ATCC 10048.</title>
        <authorList>
            <person name="Watt R.M."/>
            <person name="Tong W.M."/>
        </authorList>
    </citation>
    <scope>NUCLEOTIDE SEQUENCE</scope>
    <source>
        <strain evidence="6">ATCC 10048</strain>
    </source>
</reference>
<dbReference type="SMART" id="SM00421">
    <property type="entry name" value="HTH_LUXR"/>
    <property type="match status" value="1"/>
</dbReference>
<feature type="region of interest" description="Disordered" evidence="4">
    <location>
        <begin position="71"/>
        <end position="103"/>
    </location>
</feature>
<feature type="compositionally biased region" description="Basic and acidic residues" evidence="4">
    <location>
        <begin position="87"/>
        <end position="103"/>
    </location>
</feature>
<dbReference type="Pfam" id="PF00196">
    <property type="entry name" value="GerE"/>
    <property type="match status" value="1"/>
</dbReference>
<dbReference type="RefSeq" id="WP_268918401.1">
    <property type="nucleotide sequence ID" value="NZ_JAPTMY010000039.1"/>
</dbReference>
<keyword evidence="7" id="KW-1185">Reference proteome</keyword>